<organism evidence="2 3">
    <name type="scientific">Zhenpiania hominis</name>
    <dbReference type="NCBI Taxonomy" id="2763644"/>
    <lineage>
        <taxon>Bacteria</taxon>
        <taxon>Bacillati</taxon>
        <taxon>Bacillota</taxon>
        <taxon>Clostridia</taxon>
        <taxon>Peptostreptococcales</taxon>
        <taxon>Anaerovoracaceae</taxon>
        <taxon>Zhenpiania</taxon>
    </lineage>
</organism>
<proteinExistence type="predicted"/>
<dbReference type="RefSeq" id="WP_187301549.1">
    <property type="nucleotide sequence ID" value="NZ_JACRYT010000001.1"/>
</dbReference>
<evidence type="ECO:0000313" key="2">
    <source>
        <dbReference type="EMBL" id="MBC6678352.1"/>
    </source>
</evidence>
<feature type="domain" description="Methyltransferase FkbM" evidence="1">
    <location>
        <begin position="223"/>
        <end position="358"/>
    </location>
</feature>
<keyword evidence="2" id="KW-0808">Transferase</keyword>
<keyword evidence="3" id="KW-1185">Reference proteome</keyword>
<name>A0A923NHU4_9FIRM</name>
<evidence type="ECO:0000259" key="1">
    <source>
        <dbReference type="Pfam" id="PF05050"/>
    </source>
</evidence>
<dbReference type="AlphaFoldDB" id="A0A923NHU4"/>
<dbReference type="InterPro" id="IPR006342">
    <property type="entry name" value="FkbM_mtfrase"/>
</dbReference>
<dbReference type="PANTHER" id="PTHR34203">
    <property type="entry name" value="METHYLTRANSFERASE, FKBM FAMILY PROTEIN"/>
    <property type="match status" value="1"/>
</dbReference>
<reference evidence="2" key="1">
    <citation type="submission" date="2020-08" db="EMBL/GenBank/DDBJ databases">
        <title>Genome public.</title>
        <authorList>
            <person name="Liu C."/>
            <person name="Sun Q."/>
        </authorList>
    </citation>
    <scope>NUCLEOTIDE SEQUENCE</scope>
    <source>
        <strain evidence="2">BX12</strain>
    </source>
</reference>
<dbReference type="SUPFAM" id="SSF53335">
    <property type="entry name" value="S-adenosyl-L-methionine-dependent methyltransferases"/>
    <property type="match status" value="1"/>
</dbReference>
<dbReference type="Gene3D" id="3.40.50.150">
    <property type="entry name" value="Vaccinia Virus protein VP39"/>
    <property type="match status" value="1"/>
</dbReference>
<dbReference type="NCBIfam" id="TIGR01444">
    <property type="entry name" value="fkbM_fam"/>
    <property type="match status" value="1"/>
</dbReference>
<comment type="caution">
    <text evidence="2">The sequence shown here is derived from an EMBL/GenBank/DDBJ whole genome shotgun (WGS) entry which is preliminary data.</text>
</comment>
<dbReference type="InterPro" id="IPR052514">
    <property type="entry name" value="SAM-dependent_MTase"/>
</dbReference>
<sequence>MCSQNIETAIHTMEESICFLITTPDAQPELYDTLHTLAARLGARLGIPSPEPDTNLPYLLDLSQWIGYARAFALQQTPLPPASHSSVYLDHLFVNLMEQVKRQSSAALEQQMSRAFLSLKPEIRSILVDYVHRFPFWGDLRLDSGTGSMVTERAQCLKEHREDFLWLYDRLADYRSRFSLLAVLNQWLFYDSLLLGKAKETIFEDYFDLDLPLLGDPQAVIADVGAFTGDTALAFQKVYGSCKKLYCYEVDPANCEKARKTLQTIPFAELRQKAVSAANGTIYLNVNSSDASASRTSSQGSVPIEAVTLDSDIPEPLSLIKMDIEGGEQEALAGCERHIREDRCQLAISVYHGNQDLWKIPRMIERFRSDYQFFLRYNGGNLFPTELIFFAL</sequence>
<dbReference type="PANTHER" id="PTHR34203:SF15">
    <property type="entry name" value="SLL1173 PROTEIN"/>
    <property type="match status" value="1"/>
</dbReference>
<accession>A0A923NHU4</accession>
<keyword evidence="2" id="KW-0489">Methyltransferase</keyword>
<dbReference type="Proteomes" id="UP000602647">
    <property type="component" value="Unassembled WGS sequence"/>
</dbReference>
<gene>
    <name evidence="2" type="ORF">H9L42_00710</name>
</gene>
<dbReference type="Pfam" id="PF05050">
    <property type="entry name" value="Methyltransf_21"/>
    <property type="match status" value="1"/>
</dbReference>
<dbReference type="GO" id="GO:0032259">
    <property type="term" value="P:methylation"/>
    <property type="evidence" value="ECO:0007669"/>
    <property type="project" value="UniProtKB-KW"/>
</dbReference>
<evidence type="ECO:0000313" key="3">
    <source>
        <dbReference type="Proteomes" id="UP000602647"/>
    </source>
</evidence>
<dbReference type="GO" id="GO:0008168">
    <property type="term" value="F:methyltransferase activity"/>
    <property type="evidence" value="ECO:0007669"/>
    <property type="project" value="UniProtKB-KW"/>
</dbReference>
<protein>
    <submittedName>
        <fullName evidence="2">FkbM family methyltransferase</fullName>
    </submittedName>
</protein>
<dbReference type="InterPro" id="IPR029063">
    <property type="entry name" value="SAM-dependent_MTases_sf"/>
</dbReference>
<dbReference type="EMBL" id="JACRYT010000001">
    <property type="protein sequence ID" value="MBC6678352.1"/>
    <property type="molecule type" value="Genomic_DNA"/>
</dbReference>